<organism evidence="1 2">
    <name type="scientific">Micromonospora olivasterospora</name>
    <dbReference type="NCBI Taxonomy" id="1880"/>
    <lineage>
        <taxon>Bacteria</taxon>
        <taxon>Bacillati</taxon>
        <taxon>Actinomycetota</taxon>
        <taxon>Actinomycetes</taxon>
        <taxon>Micromonosporales</taxon>
        <taxon>Micromonosporaceae</taxon>
        <taxon>Micromonospora</taxon>
    </lineage>
</organism>
<dbReference type="RefSeq" id="WP_281292104.1">
    <property type="nucleotide sequence ID" value="NZ_BAAATQ010000261.1"/>
</dbReference>
<evidence type="ECO:0000313" key="2">
    <source>
        <dbReference type="Proteomes" id="UP000319825"/>
    </source>
</evidence>
<gene>
    <name evidence="1" type="ORF">JD77_03839</name>
</gene>
<dbReference type="Proteomes" id="UP000319825">
    <property type="component" value="Unassembled WGS sequence"/>
</dbReference>
<accession>A0A562IDF4</accession>
<name>A0A562IDF4_MICOL</name>
<dbReference type="EMBL" id="VLKE01000001">
    <property type="protein sequence ID" value="TWH68838.1"/>
    <property type="molecule type" value="Genomic_DNA"/>
</dbReference>
<dbReference type="AlphaFoldDB" id="A0A562IDF4"/>
<reference evidence="1 2" key="1">
    <citation type="submission" date="2019-07" db="EMBL/GenBank/DDBJ databases">
        <title>R&amp;d 2014.</title>
        <authorList>
            <person name="Klenk H.-P."/>
        </authorList>
    </citation>
    <scope>NUCLEOTIDE SEQUENCE [LARGE SCALE GENOMIC DNA]</scope>
    <source>
        <strain evidence="1 2">DSM 43868</strain>
    </source>
</reference>
<comment type="caution">
    <text evidence="1">The sequence shown here is derived from an EMBL/GenBank/DDBJ whole genome shotgun (WGS) entry which is preliminary data.</text>
</comment>
<dbReference type="Gene3D" id="2.60.120.430">
    <property type="entry name" value="Galactose-binding lectin"/>
    <property type="match status" value="1"/>
</dbReference>
<protein>
    <submittedName>
        <fullName evidence="1">Uncharacterized protein</fullName>
    </submittedName>
</protein>
<evidence type="ECO:0000313" key="1">
    <source>
        <dbReference type="EMBL" id="TWH68838.1"/>
    </source>
</evidence>
<proteinExistence type="predicted"/>
<keyword evidence="2" id="KW-1185">Reference proteome</keyword>
<sequence>MSYPVQVTDGVLNVRFVTHTGFGKPIVNALRVTNRPDLVS</sequence>